<dbReference type="InterPro" id="IPR016162">
    <property type="entry name" value="Ald_DH_N"/>
</dbReference>
<dbReference type="SUPFAM" id="SSF53720">
    <property type="entry name" value="ALDH-like"/>
    <property type="match status" value="1"/>
</dbReference>
<dbReference type="Gene3D" id="3.40.309.10">
    <property type="entry name" value="Aldehyde Dehydrogenase, Chain A, domain 2"/>
    <property type="match status" value="1"/>
</dbReference>
<dbReference type="InterPro" id="IPR012394">
    <property type="entry name" value="Aldehyde_DH_NAD(P)"/>
</dbReference>
<evidence type="ECO:0000313" key="5">
    <source>
        <dbReference type="Proteomes" id="UP000253472"/>
    </source>
</evidence>
<dbReference type="GO" id="GO:0005737">
    <property type="term" value="C:cytoplasm"/>
    <property type="evidence" value="ECO:0007669"/>
    <property type="project" value="TreeGrafter"/>
</dbReference>
<name>A0A367YIC1_9ASCO</name>
<keyword evidence="2" id="KW-0560">Oxidoreductase</keyword>
<dbReference type="Gene3D" id="3.40.605.10">
    <property type="entry name" value="Aldehyde Dehydrogenase, Chain A, domain 1"/>
    <property type="match status" value="1"/>
</dbReference>
<dbReference type="STRING" id="5486.A0A367YIC1"/>
<gene>
    <name evidence="4" type="primary">ALDH3H1</name>
    <name evidence="4" type="ORF">Cantr_01261</name>
</gene>
<evidence type="ECO:0000256" key="1">
    <source>
        <dbReference type="ARBA" id="ARBA00009986"/>
    </source>
</evidence>
<dbReference type="AlphaFoldDB" id="A0A367YIC1"/>
<dbReference type="GO" id="GO:0006081">
    <property type="term" value="P:aldehyde metabolic process"/>
    <property type="evidence" value="ECO:0007669"/>
    <property type="project" value="InterPro"/>
</dbReference>
<organism evidence="4 5">
    <name type="scientific">Candida viswanathii</name>
    <dbReference type="NCBI Taxonomy" id="5486"/>
    <lineage>
        <taxon>Eukaryota</taxon>
        <taxon>Fungi</taxon>
        <taxon>Dikarya</taxon>
        <taxon>Ascomycota</taxon>
        <taxon>Saccharomycotina</taxon>
        <taxon>Pichiomycetes</taxon>
        <taxon>Debaryomycetaceae</taxon>
        <taxon>Candida/Lodderomyces clade</taxon>
        <taxon>Candida</taxon>
    </lineage>
</organism>
<feature type="domain" description="Aldehyde dehydrogenase" evidence="3">
    <location>
        <begin position="9"/>
        <end position="122"/>
    </location>
</feature>
<proteinExistence type="inferred from homology"/>
<evidence type="ECO:0000256" key="2">
    <source>
        <dbReference type="ARBA" id="ARBA00023002"/>
    </source>
</evidence>
<dbReference type="OrthoDB" id="440325at2759"/>
<evidence type="ECO:0000259" key="3">
    <source>
        <dbReference type="Pfam" id="PF00171"/>
    </source>
</evidence>
<dbReference type="PANTHER" id="PTHR43570:SF16">
    <property type="entry name" value="ALDEHYDE DEHYDROGENASE TYPE III, ISOFORM Q"/>
    <property type="match status" value="1"/>
</dbReference>
<dbReference type="PANTHER" id="PTHR43570">
    <property type="entry name" value="ALDEHYDE DEHYDROGENASE"/>
    <property type="match status" value="1"/>
</dbReference>
<protein>
    <submittedName>
        <fullName evidence="4">Aldehyde dehydrogenase family 3 member H1</fullName>
    </submittedName>
</protein>
<dbReference type="Proteomes" id="UP000253472">
    <property type="component" value="Unassembled WGS sequence"/>
</dbReference>
<accession>A0A367YIC1</accession>
<keyword evidence="5" id="KW-1185">Reference proteome</keyword>
<reference evidence="4 5" key="1">
    <citation type="submission" date="2018-06" db="EMBL/GenBank/DDBJ databases">
        <title>Whole genome sequencing of Candida tropicalis (genome annotated by CSBL at Korea University).</title>
        <authorList>
            <person name="Ahn J."/>
        </authorList>
    </citation>
    <scope>NUCLEOTIDE SEQUENCE [LARGE SCALE GENOMIC DNA]</scope>
    <source>
        <strain evidence="4 5">ATCC 20962</strain>
    </source>
</reference>
<dbReference type="EMBL" id="QLNQ01000020">
    <property type="protein sequence ID" value="RCK65339.1"/>
    <property type="molecule type" value="Genomic_DNA"/>
</dbReference>
<comment type="caution">
    <text evidence="4">The sequence shown here is derived from an EMBL/GenBank/DDBJ whole genome shotgun (WGS) entry which is preliminary data.</text>
</comment>
<comment type="similarity">
    <text evidence="1">Belongs to the aldehyde dehydrogenase family.</text>
</comment>
<evidence type="ECO:0000313" key="4">
    <source>
        <dbReference type="EMBL" id="RCK65339.1"/>
    </source>
</evidence>
<dbReference type="Pfam" id="PF00171">
    <property type="entry name" value="Aldedh"/>
    <property type="match status" value="1"/>
</dbReference>
<dbReference type="InterPro" id="IPR015590">
    <property type="entry name" value="Aldehyde_DH_dom"/>
</dbReference>
<dbReference type="InterPro" id="IPR016161">
    <property type="entry name" value="Ald_DH/histidinol_DH"/>
</dbReference>
<dbReference type="InterPro" id="IPR016163">
    <property type="entry name" value="Ald_DH_C"/>
</dbReference>
<dbReference type="GO" id="GO:0004029">
    <property type="term" value="F:aldehyde dehydrogenase (NAD+) activity"/>
    <property type="evidence" value="ECO:0007669"/>
    <property type="project" value="TreeGrafter"/>
</dbReference>
<sequence length="196" mass="21856">MKNILDKTTGKIIIGGKMDSASRYVSPTVIDDATWDDSSMQEEIFGPILPVLTYTDLTQACRDYNSQINTIATIIRSGGLVINDVLMHIALHNAPFGGIGKSGHGAYHGEFSYRAFTHERTVLEQNLWNDGSLSQDTHHIPIRRIDWLLVHKASMVEEFGSDVKVMSRLTDHPLLLGMDQCPWCSWYCGDFIGASL</sequence>